<reference evidence="2" key="1">
    <citation type="journal article" date="2022" name="Cell">
        <title>Design, construction, and in vivo augmentation of a complex gut microbiome.</title>
        <authorList>
            <person name="Cheng A.G."/>
            <person name="Ho P.Y."/>
            <person name="Aranda-Diaz A."/>
            <person name="Jain S."/>
            <person name="Yu F.B."/>
            <person name="Meng X."/>
            <person name="Wang M."/>
            <person name="Iakiviak M."/>
            <person name="Nagashima K."/>
            <person name="Zhao A."/>
            <person name="Murugkar P."/>
            <person name="Patil A."/>
            <person name="Atabakhsh K."/>
            <person name="Weakley A."/>
            <person name="Yan J."/>
            <person name="Brumbaugh A.R."/>
            <person name="Higginbottom S."/>
            <person name="Dimas A."/>
            <person name="Shiver A.L."/>
            <person name="Deutschbauer A."/>
            <person name="Neff N."/>
            <person name="Sonnenburg J.L."/>
            <person name="Huang K.C."/>
            <person name="Fischbach M.A."/>
        </authorList>
    </citation>
    <scope>NUCLEOTIDE SEQUENCE</scope>
    <source>
        <strain evidence="2">JC50</strain>
    </source>
</reference>
<evidence type="ECO:0000259" key="1">
    <source>
        <dbReference type="Pfam" id="PF07883"/>
    </source>
</evidence>
<keyword evidence="3" id="KW-1185">Reference proteome</keyword>
<organism evidence="2 3">
    <name type="scientific">Alistipes senegalensis JC50</name>
    <dbReference type="NCBI Taxonomy" id="1033732"/>
    <lineage>
        <taxon>Bacteria</taxon>
        <taxon>Pseudomonadati</taxon>
        <taxon>Bacteroidota</taxon>
        <taxon>Bacteroidia</taxon>
        <taxon>Bacteroidales</taxon>
        <taxon>Rikenellaceae</taxon>
        <taxon>Alistipes</taxon>
    </lineage>
</organism>
<evidence type="ECO:0000313" key="3">
    <source>
        <dbReference type="Proteomes" id="UP001058267"/>
    </source>
</evidence>
<dbReference type="PANTHER" id="PTHR37694">
    <property type="entry name" value="SLR8022 PROTEIN"/>
    <property type="match status" value="1"/>
</dbReference>
<protein>
    <submittedName>
        <fullName evidence="2">Cupin domain-containing protein</fullName>
    </submittedName>
</protein>
<accession>A0ABY5VBN9</accession>
<dbReference type="EMBL" id="CP102252">
    <property type="protein sequence ID" value="UWN66277.1"/>
    <property type="molecule type" value="Genomic_DNA"/>
</dbReference>
<dbReference type="RefSeq" id="WP_026076801.1">
    <property type="nucleotide sequence ID" value="NZ_CP102252.1"/>
</dbReference>
<dbReference type="InterPro" id="IPR013096">
    <property type="entry name" value="Cupin_2"/>
</dbReference>
<dbReference type="Pfam" id="PF07883">
    <property type="entry name" value="Cupin_2"/>
    <property type="match status" value="1"/>
</dbReference>
<dbReference type="InterPro" id="IPR014710">
    <property type="entry name" value="RmlC-like_jellyroll"/>
</dbReference>
<evidence type="ECO:0000313" key="2">
    <source>
        <dbReference type="EMBL" id="UWN66277.1"/>
    </source>
</evidence>
<dbReference type="Proteomes" id="UP001058267">
    <property type="component" value="Chromosome"/>
</dbReference>
<dbReference type="PANTHER" id="PTHR37694:SF1">
    <property type="entry name" value="SLR8022 PROTEIN"/>
    <property type="match status" value="1"/>
</dbReference>
<dbReference type="CDD" id="cd02230">
    <property type="entry name" value="cupin_HP0902-like"/>
    <property type="match status" value="1"/>
</dbReference>
<feature type="domain" description="Cupin type-2" evidence="1">
    <location>
        <begin position="53"/>
        <end position="107"/>
    </location>
</feature>
<name>A0ABY5VBN9_9BACT</name>
<dbReference type="Gene3D" id="2.60.120.10">
    <property type="entry name" value="Jelly Rolls"/>
    <property type="match status" value="1"/>
</dbReference>
<proteinExistence type="predicted"/>
<dbReference type="SUPFAM" id="SSF51182">
    <property type="entry name" value="RmlC-like cupins"/>
    <property type="match status" value="1"/>
</dbReference>
<gene>
    <name evidence="2" type="ORF">NQ519_05445</name>
</gene>
<sequence>MKTTTENTFPKASVMRFADKIEYADGGVVSKQVLKNDAGNITLFAFDEEQGLAEHTAPFDALVQVLDGEAEIRIGGEPLRLKTGDAVIMPAGVPHALQAAGRFKMLLTMIKG</sequence>
<dbReference type="InterPro" id="IPR011051">
    <property type="entry name" value="RmlC_Cupin_sf"/>
</dbReference>